<reference evidence="2" key="1">
    <citation type="submission" date="2017-09" db="EMBL/GenBank/DDBJ databases">
        <title>Metaegenomics of thermophilic ammonia-oxidizing enrichment culture.</title>
        <authorList>
            <person name="Kato S."/>
            <person name="Suzuki K."/>
        </authorList>
    </citation>
    <scope>NUCLEOTIDE SEQUENCE [LARGE SCALE GENOMIC DNA]</scope>
</reference>
<proteinExistence type="predicted"/>
<name>A0A2H5XCU3_9BACT</name>
<accession>A0A2H5XCU3</accession>
<protein>
    <recommendedName>
        <fullName evidence="3">Ada DNA repair metal-binding domain-containing protein</fullName>
    </recommendedName>
</protein>
<dbReference type="Proteomes" id="UP000236173">
    <property type="component" value="Unassembled WGS sequence"/>
</dbReference>
<evidence type="ECO:0000313" key="1">
    <source>
        <dbReference type="EMBL" id="GBC99001.1"/>
    </source>
</evidence>
<dbReference type="SUPFAM" id="SSF57884">
    <property type="entry name" value="Ada DNA repair protein, N-terminal domain (N-Ada 10)"/>
    <property type="match status" value="1"/>
</dbReference>
<sequence length="96" mass="11115">MNRRWWKGVAWVVAFVAALEALWLAVRAPGSDALTEDVRQVIERHQMRYYGDLTTRQFHRAECRSAATIPPRYRVLFLSRRAALEMGLTPCPQCQP</sequence>
<gene>
    <name evidence="1" type="ORF">HRbin17_01522</name>
</gene>
<dbReference type="EMBL" id="BEHT01000019">
    <property type="protein sequence ID" value="GBC99001.1"/>
    <property type="molecule type" value="Genomic_DNA"/>
</dbReference>
<organism evidence="1 2">
    <name type="scientific">Candidatus Fervidibacter japonicus</name>
    <dbReference type="NCBI Taxonomy" id="2035412"/>
    <lineage>
        <taxon>Bacteria</taxon>
        <taxon>Candidatus Fervidibacterota</taxon>
        <taxon>Candidatus Fervidibacter</taxon>
    </lineage>
</organism>
<evidence type="ECO:0008006" key="3">
    <source>
        <dbReference type="Google" id="ProtNLM"/>
    </source>
</evidence>
<evidence type="ECO:0000313" key="2">
    <source>
        <dbReference type="Proteomes" id="UP000236173"/>
    </source>
</evidence>
<dbReference type="AlphaFoldDB" id="A0A2H5XCU3"/>
<dbReference type="Gene3D" id="3.40.10.10">
    <property type="entry name" value="DNA Methylphosphotriester Repair Domain"/>
    <property type="match status" value="1"/>
</dbReference>
<dbReference type="InterPro" id="IPR035451">
    <property type="entry name" value="Ada-like_dom_sf"/>
</dbReference>
<comment type="caution">
    <text evidence="1">The sequence shown here is derived from an EMBL/GenBank/DDBJ whole genome shotgun (WGS) entry which is preliminary data.</text>
</comment>